<feature type="domain" description="Integrase catalytic" evidence="1">
    <location>
        <begin position="1"/>
        <end position="156"/>
    </location>
</feature>
<proteinExistence type="predicted"/>
<dbReference type="InterPro" id="IPR001584">
    <property type="entry name" value="Integrase_cat-core"/>
</dbReference>
<organism evidence="2">
    <name type="scientific">Erysipelothrix tonsillarum</name>
    <dbReference type="NCBI Taxonomy" id="38402"/>
    <lineage>
        <taxon>Bacteria</taxon>
        <taxon>Bacillati</taxon>
        <taxon>Bacillota</taxon>
        <taxon>Erysipelotrichia</taxon>
        <taxon>Erysipelotrichales</taxon>
        <taxon>Erysipelotrichaceae</taxon>
        <taxon>Erysipelothrix</taxon>
    </lineage>
</organism>
<dbReference type="PANTHER" id="PTHR46889">
    <property type="entry name" value="TRANSPOSASE INSF FOR INSERTION SEQUENCE IS3B-RELATED"/>
    <property type="match status" value="1"/>
</dbReference>
<evidence type="ECO:0000313" key="2">
    <source>
        <dbReference type="EMBL" id="BCB22828.1"/>
    </source>
</evidence>
<dbReference type="EMBL" id="LC528616">
    <property type="protein sequence ID" value="BCB22828.1"/>
    <property type="molecule type" value="Genomic_DNA"/>
</dbReference>
<dbReference type="Pfam" id="PF00665">
    <property type="entry name" value="rve"/>
    <property type="match status" value="1"/>
</dbReference>
<reference evidence="2" key="1">
    <citation type="submission" date="2020-02" db="EMBL/GenBank/DDBJ databases">
        <title>Development of a multiplex PCR-based assay for rapid serotyping of Erysipelothrix species.</title>
        <authorList>
            <person name="Shimoji Y."/>
            <person name="Shiraiwa K."/>
            <person name="Tominaga H."/>
            <person name="Nishikawa S."/>
            <person name="Eguchi M."/>
            <person name="Hikono H."/>
            <person name="Ogawa Y."/>
        </authorList>
    </citation>
    <scope>NUCLEOTIDE SEQUENCE</scope>
    <source>
        <strain evidence="2">CJSF 14-2</strain>
    </source>
</reference>
<dbReference type="SUPFAM" id="SSF53098">
    <property type="entry name" value="Ribonuclease H-like"/>
    <property type="match status" value="1"/>
</dbReference>
<dbReference type="PROSITE" id="PS50994">
    <property type="entry name" value="INTEGRASE"/>
    <property type="match status" value="1"/>
</dbReference>
<dbReference type="GO" id="GO:0015074">
    <property type="term" value="P:DNA integration"/>
    <property type="evidence" value="ECO:0007669"/>
    <property type="project" value="InterPro"/>
</dbReference>
<name>A0A6S6I1C8_9FIRM</name>
<dbReference type="AlphaFoldDB" id="A0A6S6I1C8"/>
<dbReference type="PANTHER" id="PTHR46889:SF4">
    <property type="entry name" value="TRANSPOSASE INSO FOR INSERTION SEQUENCE ELEMENT IS911B-RELATED"/>
    <property type="match status" value="1"/>
</dbReference>
<dbReference type="InterPro" id="IPR012337">
    <property type="entry name" value="RNaseH-like_sf"/>
</dbReference>
<dbReference type="Gene3D" id="3.30.420.10">
    <property type="entry name" value="Ribonuclease H-like superfamily/Ribonuclease H"/>
    <property type="match status" value="1"/>
</dbReference>
<dbReference type="InterPro" id="IPR036397">
    <property type="entry name" value="RNaseH_sf"/>
</dbReference>
<dbReference type="GO" id="GO:0003676">
    <property type="term" value="F:nucleic acid binding"/>
    <property type="evidence" value="ECO:0007669"/>
    <property type="project" value="InterPro"/>
</dbReference>
<sequence length="156" mass="18329">MMTDLTYIRIWDGKFQYNCSILDLSERSIVAIKTSIMMTNELAKETLETGVSSQKERLKGLIIHNTQGNQFASYDFTKYCLTNGKTQSMSKVEFPYDSLVMEQFFRTMKFELIHRFQFNKDKQLETEISEYVFGWCNLVRPHAANGYKTPNKVRNF</sequence>
<accession>A0A6S6I1C8</accession>
<evidence type="ECO:0000259" key="1">
    <source>
        <dbReference type="PROSITE" id="PS50994"/>
    </source>
</evidence>
<dbReference type="Pfam" id="PF13333">
    <property type="entry name" value="rve_2"/>
    <property type="match status" value="1"/>
</dbReference>
<dbReference type="InterPro" id="IPR050900">
    <property type="entry name" value="Transposase_IS3/IS150/IS904"/>
</dbReference>
<protein>
    <submittedName>
        <fullName evidence="2">Truncated transposase</fullName>
    </submittedName>
</protein>